<dbReference type="Proteomes" id="UP001621713">
    <property type="component" value="Unassembled WGS sequence"/>
</dbReference>
<sequence length="253" mass="27941">MSKQIFNKPIQLNKVAKGRLTDSLLVLGTDNIVREINTQDLSVPSPKQWFYHIPLTSYPSNLFFTNVSSGGSYPVNSANVGANYFQLMSDSPYGTGLNINAFESGVNLFIGDSLSVEFLYDSTINPVPEFYNDTCWRVAIGQTGVETDFTGLDFSLRGNFEIASKRNTDITRIDTGIVFAKDVIYNVQITRSAQGYNVKITDKKTSEVLFESELTTNVSELSGFTVFPYNKTGSSPSGLFKMSVIKLGYCPSN</sequence>
<organism evidence="1 2">
    <name type="scientific">Flavobacterium covae</name>
    <dbReference type="NCBI Taxonomy" id="2906076"/>
    <lineage>
        <taxon>Bacteria</taxon>
        <taxon>Pseudomonadati</taxon>
        <taxon>Bacteroidota</taxon>
        <taxon>Flavobacteriia</taxon>
        <taxon>Flavobacteriales</taxon>
        <taxon>Flavobacteriaceae</taxon>
        <taxon>Flavobacterium</taxon>
    </lineage>
</organism>
<keyword evidence="2" id="KW-1185">Reference proteome</keyword>
<reference evidence="1 2" key="1">
    <citation type="submission" date="2024-02" db="EMBL/GenBank/DDBJ databases">
        <title>Comparative Genomic Analysis of Flavobacterium Species Causing Columnaris Disease of Freshwater Fish in Thailand: Insights into Virulence and Resistance Mechanisms.</title>
        <authorList>
            <person name="Nguyen D."/>
            <person name="Chokmangmeepisarn P."/>
            <person name="Khianchaikhan K."/>
            <person name="Morishita M."/>
            <person name="Bunnoy A."/>
            <person name="Rodkhum C."/>
        </authorList>
    </citation>
    <scope>NUCLEOTIDE SEQUENCE [LARGE SCALE GENOMIC DNA]</scope>
    <source>
        <strain evidence="1 2">PCBSB2203</strain>
    </source>
</reference>
<dbReference type="EMBL" id="JAZHOJ010000031">
    <property type="protein sequence ID" value="MFK7004612.1"/>
    <property type="molecule type" value="Genomic_DNA"/>
</dbReference>
<accession>A0ABW8PJ40</accession>
<dbReference type="RefSeq" id="WP_123884592.1">
    <property type="nucleotide sequence ID" value="NZ_JAZHOJ010000031.1"/>
</dbReference>
<protein>
    <submittedName>
        <fullName evidence="1">Uncharacterized protein</fullName>
    </submittedName>
</protein>
<comment type="caution">
    <text evidence="1">The sequence shown here is derived from an EMBL/GenBank/DDBJ whole genome shotgun (WGS) entry which is preliminary data.</text>
</comment>
<name>A0ABW8PJ40_9FLAO</name>
<proteinExistence type="predicted"/>
<gene>
    <name evidence="1" type="ORF">V3467_12225</name>
</gene>
<evidence type="ECO:0000313" key="2">
    <source>
        <dbReference type="Proteomes" id="UP001621713"/>
    </source>
</evidence>
<evidence type="ECO:0000313" key="1">
    <source>
        <dbReference type="EMBL" id="MFK7004612.1"/>
    </source>
</evidence>